<accession>A0A2A4TCT2</accession>
<protein>
    <submittedName>
        <fullName evidence="1">Uncharacterized protein</fullName>
    </submittedName>
</protein>
<gene>
    <name evidence="1" type="ORF">COB67_00325</name>
</gene>
<comment type="caution">
    <text evidence="1">The sequence shown here is derived from an EMBL/GenBank/DDBJ whole genome shotgun (WGS) entry which is preliminary data.</text>
</comment>
<evidence type="ECO:0000313" key="1">
    <source>
        <dbReference type="EMBL" id="PCI30935.1"/>
    </source>
</evidence>
<reference evidence="2" key="1">
    <citation type="submission" date="2017-08" db="EMBL/GenBank/DDBJ databases">
        <title>A dynamic microbial community with high functional redundancy inhabits the cold, oxic subseafloor aquifer.</title>
        <authorList>
            <person name="Tully B.J."/>
            <person name="Wheat C.G."/>
            <person name="Glazer B.T."/>
            <person name="Huber J.A."/>
        </authorList>
    </citation>
    <scope>NUCLEOTIDE SEQUENCE [LARGE SCALE GENOMIC DNA]</scope>
</reference>
<dbReference type="Pfam" id="PF06834">
    <property type="entry name" value="TraU"/>
    <property type="match status" value="1"/>
</dbReference>
<dbReference type="EMBL" id="NVSR01000001">
    <property type="protein sequence ID" value="PCI30935.1"/>
    <property type="molecule type" value="Genomic_DNA"/>
</dbReference>
<organism evidence="1 2">
    <name type="scientific">SAR324 cluster bacterium</name>
    <dbReference type="NCBI Taxonomy" id="2024889"/>
    <lineage>
        <taxon>Bacteria</taxon>
        <taxon>Deltaproteobacteria</taxon>
        <taxon>SAR324 cluster</taxon>
    </lineage>
</organism>
<name>A0A2A4TCT2_9DELT</name>
<evidence type="ECO:0000313" key="2">
    <source>
        <dbReference type="Proteomes" id="UP000218113"/>
    </source>
</evidence>
<proteinExistence type="predicted"/>
<dbReference type="InterPro" id="IPR009649">
    <property type="entry name" value="TraU"/>
</dbReference>
<dbReference type="AlphaFoldDB" id="A0A2A4TCT2"/>
<sequence>MKHIIFILMISIFLYAEDEEVSTNFSDHALQTPISNFANADWNTFSEETVFTLEPLLCGDGLSKAIGFKAHMIEPVGFIEITNTPGRLLTIDIELFDINNWYDWGAVDEDDVGRQSQTHYVSFPILGMLSQGKLSSIYCFTGGDLSLAYMTELNLVRKSLAVRLTQYADMLQLFTLPGFISSIFDCMATEIDQAKGFKIGSGEGYTLRNNFYMFNGCLGAVPLGDMGGDTGDPLSDGLSLSMGMMNDMFTMGQFKKTTNWSVGPDSMCSEERVLRNIDAQWRVQLFYPVVGEALEAGLTPLDSTNFKNVPQSMDDVVYLLWKRRDYAMGAYSCPNNASSNR</sequence>
<dbReference type="Proteomes" id="UP000218113">
    <property type="component" value="Unassembled WGS sequence"/>
</dbReference>